<reference evidence="1" key="2">
    <citation type="submission" date="2025-09" db="UniProtKB">
        <authorList>
            <consortium name="EnsemblPlants"/>
        </authorList>
    </citation>
    <scope>IDENTIFICATION</scope>
</reference>
<sequence>MAEAVTAAVAIGWGMKAAGWVASPIISDLFKKASSYLGFDAAEKLSELEPKILLLERVMGAVEGSPYRPRLEGLYSKLKSAFYEAEEILDDVEYYRLEKKIQDDKLKSESEVAGPSRRLKQIWSSVAKSSPLKHQESGMSKVELKKRLDRIEKVINDACKVLKLMNLPSITDANHSHAVAGNSRGSVTTSRPLSMVIGRDEDCDKIVAMLHENDEDGQPDTSSAPCYSVVGIHGIGGSRKSTLAQLIYAREKKGGQFDLVMWVHVSQDFSVDTIFMEMFEAATGTLCPEFKNRNTLQDKLEEKLCGKRFFLVLDDIWYNTRDVTQYENLQRVLLPLNAGEAGSKILVTSRTEDALLALGAAKERCVPISVLDEEVFWNLLMHYALHGVHVDDHARRILGDIGKEIAKKLKGSPLAARIVGGQLHTRQSVEFWRSVRDRDLLNETMGALWWSYRHLHEQVKRCFAYCSLFPRRRRLKRDELVRLWAAEGFARCTSEGEGMEDVCQEYFDELVSASFLQLKGNEVPHENDYYLVHDLLHDLAEKAAGSDFFRIEKSWKLDGKCPAVDVPPNVRHVFVEYYNEELIAKKICKLDNLRTLFVHSGSEAVEEEVFKCMFGRLRKLRVLNIPLNEASSLSSDVVRVPACIGQLRHLRYLAFRTGVYAFEQRMVLPASLSKLYHMQVLEFGYFKEVVFTSCEGLINLHHVVFIEDADIPNIGRLTSLQTMRAFNVRKEPGYELKQLGNLNKLRGELRIRGLGKVESKAEALEANLADKEGLTTLALSWWWSDGASPEVEAEVLEGLCPPKDLASLSIRNYEGLRYPSWMHDGGPKHVNRLELIKRSSKPGRELGRFCPHLRELIIWLCSWDALPDCMEHLTSLQRLEIGSCKNIRSLPALLRSLEHLGLLYCPEVLMSLCCMEHLTTLQSLKIWSRKKILSLPVLPQSIKKFELRTSDEVLVSSCITAGDPDWQKIKHIPYMSIVGRSHCVMKMGVVQGPKQMGSEEGASSL</sequence>
<evidence type="ECO:0000313" key="2">
    <source>
        <dbReference type="Proteomes" id="UP001732700"/>
    </source>
</evidence>
<proteinExistence type="predicted"/>
<organism evidence="1 2">
    <name type="scientific">Avena sativa</name>
    <name type="common">Oat</name>
    <dbReference type="NCBI Taxonomy" id="4498"/>
    <lineage>
        <taxon>Eukaryota</taxon>
        <taxon>Viridiplantae</taxon>
        <taxon>Streptophyta</taxon>
        <taxon>Embryophyta</taxon>
        <taxon>Tracheophyta</taxon>
        <taxon>Spermatophyta</taxon>
        <taxon>Magnoliopsida</taxon>
        <taxon>Liliopsida</taxon>
        <taxon>Poales</taxon>
        <taxon>Poaceae</taxon>
        <taxon>BOP clade</taxon>
        <taxon>Pooideae</taxon>
        <taxon>Poodae</taxon>
        <taxon>Poeae</taxon>
        <taxon>Poeae Chloroplast Group 1 (Aveneae type)</taxon>
        <taxon>Aveninae</taxon>
        <taxon>Avena</taxon>
    </lineage>
</organism>
<accession>A0ACD5UIE7</accession>
<protein>
    <submittedName>
        <fullName evidence="1">Uncharacterized protein</fullName>
    </submittedName>
</protein>
<keyword evidence="2" id="KW-1185">Reference proteome</keyword>
<dbReference type="EnsemblPlants" id="AVESA.00010b.r2.2AG0252740.1">
    <property type="protein sequence ID" value="AVESA.00010b.r2.2AG0252740.1.CDS"/>
    <property type="gene ID" value="AVESA.00010b.r2.2AG0252740"/>
</dbReference>
<dbReference type="Proteomes" id="UP001732700">
    <property type="component" value="Chromosome 2A"/>
</dbReference>
<reference evidence="1" key="1">
    <citation type="submission" date="2021-05" db="EMBL/GenBank/DDBJ databases">
        <authorList>
            <person name="Scholz U."/>
            <person name="Mascher M."/>
            <person name="Fiebig A."/>
        </authorList>
    </citation>
    <scope>NUCLEOTIDE SEQUENCE [LARGE SCALE GENOMIC DNA]</scope>
</reference>
<evidence type="ECO:0000313" key="1">
    <source>
        <dbReference type="EnsemblPlants" id="AVESA.00010b.r2.2AG0252740.1.CDS"/>
    </source>
</evidence>
<name>A0ACD5UIE7_AVESA</name>